<keyword evidence="7" id="KW-0560">Oxidoreductase</keyword>
<dbReference type="GeneID" id="70126596"/>
<keyword evidence="7" id="KW-0503">Monooxygenase</keyword>
<dbReference type="Pfam" id="PF00067">
    <property type="entry name" value="p450"/>
    <property type="match status" value="1"/>
</dbReference>
<dbReference type="AlphaFoldDB" id="A0A9P8ZZ56"/>
<comment type="cofactor">
    <cofactor evidence="1 6">
        <name>heme</name>
        <dbReference type="ChEBI" id="CHEBI:30413"/>
    </cofactor>
</comment>
<evidence type="ECO:0000313" key="9">
    <source>
        <dbReference type="Proteomes" id="UP000758603"/>
    </source>
</evidence>
<accession>A0A9P8ZZ56</accession>
<dbReference type="SUPFAM" id="SSF48264">
    <property type="entry name" value="Cytochrome P450"/>
    <property type="match status" value="1"/>
</dbReference>
<evidence type="ECO:0000313" key="8">
    <source>
        <dbReference type="EMBL" id="KAH6655852.1"/>
    </source>
</evidence>
<evidence type="ECO:0000256" key="7">
    <source>
        <dbReference type="RuleBase" id="RU000461"/>
    </source>
</evidence>
<dbReference type="InterPro" id="IPR017972">
    <property type="entry name" value="Cyt_P450_CS"/>
</dbReference>
<dbReference type="InterPro" id="IPR002401">
    <property type="entry name" value="Cyt_P450_E_grp-I"/>
</dbReference>
<dbReference type="PRINTS" id="PR00463">
    <property type="entry name" value="EP450I"/>
</dbReference>
<dbReference type="GO" id="GO:0016705">
    <property type="term" value="F:oxidoreductase activity, acting on paired donors, with incorporation or reduction of molecular oxygen"/>
    <property type="evidence" value="ECO:0007669"/>
    <property type="project" value="InterPro"/>
</dbReference>
<dbReference type="GO" id="GO:0004497">
    <property type="term" value="F:monooxygenase activity"/>
    <property type="evidence" value="ECO:0007669"/>
    <property type="project" value="UniProtKB-KW"/>
</dbReference>
<dbReference type="PROSITE" id="PS00086">
    <property type="entry name" value="CYTOCHROME_P450"/>
    <property type="match status" value="1"/>
</dbReference>
<comment type="similarity">
    <text evidence="2 7">Belongs to the cytochrome P450 family.</text>
</comment>
<keyword evidence="3 6" id="KW-0349">Heme</keyword>
<evidence type="ECO:0000256" key="6">
    <source>
        <dbReference type="PIRSR" id="PIRSR602401-1"/>
    </source>
</evidence>
<name>A0A9P8ZZ56_9PEZI</name>
<gene>
    <name evidence="8" type="ORF">BKA67DRAFT_515164</name>
</gene>
<dbReference type="PANTHER" id="PTHR24305">
    <property type="entry name" value="CYTOCHROME P450"/>
    <property type="match status" value="1"/>
</dbReference>
<dbReference type="PRINTS" id="PR00385">
    <property type="entry name" value="P450"/>
</dbReference>
<reference evidence="8" key="1">
    <citation type="journal article" date="2021" name="Nat. Commun.">
        <title>Genetic determinants of endophytism in the Arabidopsis root mycobiome.</title>
        <authorList>
            <person name="Mesny F."/>
            <person name="Miyauchi S."/>
            <person name="Thiergart T."/>
            <person name="Pickel B."/>
            <person name="Atanasova L."/>
            <person name="Karlsson M."/>
            <person name="Huettel B."/>
            <person name="Barry K.W."/>
            <person name="Haridas S."/>
            <person name="Chen C."/>
            <person name="Bauer D."/>
            <person name="Andreopoulos W."/>
            <person name="Pangilinan J."/>
            <person name="LaButti K."/>
            <person name="Riley R."/>
            <person name="Lipzen A."/>
            <person name="Clum A."/>
            <person name="Drula E."/>
            <person name="Henrissat B."/>
            <person name="Kohler A."/>
            <person name="Grigoriev I.V."/>
            <person name="Martin F.M."/>
            <person name="Hacquard S."/>
        </authorList>
    </citation>
    <scope>NUCLEOTIDE SEQUENCE</scope>
    <source>
        <strain evidence="8">MPI-SDFR-AT-0073</strain>
    </source>
</reference>
<keyword evidence="4 6" id="KW-0479">Metal-binding</keyword>
<dbReference type="Gene3D" id="1.10.630.10">
    <property type="entry name" value="Cytochrome P450"/>
    <property type="match status" value="1"/>
</dbReference>
<sequence length="489" mass="56219">MVEQFILYWIFRLCYNAFFHPLRIYPGPWYRAASRLPYTISIFRGDATHKVKELHNKYGQVVRITPDTLSYTCSQAWTDIYGNKQSNQRGNLPKDPLFYITPPESSTASDTDHRRLRRLQAHAFSERALVLQESYLQKYTDQFISCLEVQANNHDGVVDLVKWLNFLTTDLIGDLSFGETFGGLDTGKVHPWLETLFTTLKTFTFMREILRLPPFIIKAAMACIPKEMMEHRQGALAFGAEAVHRRLARQTDRPDFMSYILKHNGEEGKGMSQAEIEMAAITFIVAGSETTATMISGTMYILLRSPAVLSELTNRIRSDFKDKSDFTFVKLQQHEYLNAVLKEGLRLYPPAPDTLFRTTTNKSAIVAGKIVPAHTKLTMNLWAANRDPNNFYRPLELIPERWMKAAPPEFHNDDKAVLKPFSTGPRDCIGKNLAWAEMRIILARLVWNFDFLALESDSKRWIEQQKIYSLWEKLPLNVKISRRSFGASA</sequence>
<evidence type="ECO:0000256" key="3">
    <source>
        <dbReference type="ARBA" id="ARBA00022617"/>
    </source>
</evidence>
<dbReference type="InterPro" id="IPR036396">
    <property type="entry name" value="Cyt_P450_sf"/>
</dbReference>
<evidence type="ECO:0000256" key="1">
    <source>
        <dbReference type="ARBA" id="ARBA00001971"/>
    </source>
</evidence>
<dbReference type="CDD" id="cd11058">
    <property type="entry name" value="CYP60B-like"/>
    <property type="match status" value="1"/>
</dbReference>
<evidence type="ECO:0000256" key="4">
    <source>
        <dbReference type="ARBA" id="ARBA00022723"/>
    </source>
</evidence>
<proteinExistence type="inferred from homology"/>
<keyword evidence="5 6" id="KW-0408">Iron</keyword>
<dbReference type="Proteomes" id="UP000758603">
    <property type="component" value="Unassembled WGS sequence"/>
</dbReference>
<dbReference type="GO" id="GO:0005506">
    <property type="term" value="F:iron ion binding"/>
    <property type="evidence" value="ECO:0007669"/>
    <property type="project" value="InterPro"/>
</dbReference>
<dbReference type="EMBL" id="JAGPXC010000003">
    <property type="protein sequence ID" value="KAH6655852.1"/>
    <property type="molecule type" value="Genomic_DNA"/>
</dbReference>
<dbReference type="OrthoDB" id="1470350at2759"/>
<comment type="caution">
    <text evidence="8">The sequence shown here is derived from an EMBL/GenBank/DDBJ whole genome shotgun (WGS) entry which is preliminary data.</text>
</comment>
<feature type="binding site" description="axial binding residue" evidence="6">
    <location>
        <position position="428"/>
    </location>
    <ligand>
        <name>heme</name>
        <dbReference type="ChEBI" id="CHEBI:30413"/>
    </ligand>
    <ligandPart>
        <name>Fe</name>
        <dbReference type="ChEBI" id="CHEBI:18248"/>
    </ligandPart>
</feature>
<evidence type="ECO:0000256" key="5">
    <source>
        <dbReference type="ARBA" id="ARBA00023004"/>
    </source>
</evidence>
<dbReference type="InterPro" id="IPR050121">
    <property type="entry name" value="Cytochrome_P450_monoxygenase"/>
</dbReference>
<dbReference type="PANTHER" id="PTHR24305:SF210">
    <property type="entry name" value="CYTOCHROME P450 MONOOXYGENASE ASQL-RELATED"/>
    <property type="match status" value="1"/>
</dbReference>
<dbReference type="RefSeq" id="XP_045960117.1">
    <property type="nucleotide sequence ID" value="XM_046097704.1"/>
</dbReference>
<dbReference type="InterPro" id="IPR001128">
    <property type="entry name" value="Cyt_P450"/>
</dbReference>
<protein>
    <submittedName>
        <fullName evidence="8">Isotrichodermin C-15 hydroxylase</fullName>
    </submittedName>
</protein>
<dbReference type="GO" id="GO:0020037">
    <property type="term" value="F:heme binding"/>
    <property type="evidence" value="ECO:0007669"/>
    <property type="project" value="InterPro"/>
</dbReference>
<organism evidence="8 9">
    <name type="scientific">Truncatella angustata</name>
    <dbReference type="NCBI Taxonomy" id="152316"/>
    <lineage>
        <taxon>Eukaryota</taxon>
        <taxon>Fungi</taxon>
        <taxon>Dikarya</taxon>
        <taxon>Ascomycota</taxon>
        <taxon>Pezizomycotina</taxon>
        <taxon>Sordariomycetes</taxon>
        <taxon>Xylariomycetidae</taxon>
        <taxon>Amphisphaeriales</taxon>
        <taxon>Sporocadaceae</taxon>
        <taxon>Truncatella</taxon>
    </lineage>
</organism>
<evidence type="ECO:0000256" key="2">
    <source>
        <dbReference type="ARBA" id="ARBA00010617"/>
    </source>
</evidence>
<keyword evidence="9" id="KW-1185">Reference proteome</keyword>